<feature type="compositionally biased region" description="Polar residues" evidence="7">
    <location>
        <begin position="249"/>
        <end position="262"/>
    </location>
</feature>
<dbReference type="EC" id="2.1.1.-" evidence="6"/>
<dbReference type="Gene3D" id="3.40.50.150">
    <property type="entry name" value="Vaccinia Virus protein VP39"/>
    <property type="match status" value="1"/>
</dbReference>
<dbReference type="GO" id="GO:0008171">
    <property type="term" value="F:O-methyltransferase activity"/>
    <property type="evidence" value="ECO:0000318"/>
    <property type="project" value="GO_Central"/>
</dbReference>
<evidence type="ECO:0000256" key="4">
    <source>
        <dbReference type="ARBA" id="ARBA00022691"/>
    </source>
</evidence>
<sequence length="594" mass="67802">MSFQKQTKLNFRGKRKRSDSCKSSSLENCHVNKMMKTSYKSTQKYKKYIGNHSKGHPNGFSCNNNRAGRSVQNNNNHKIIVPNYFGGNARDPLNLNGLIACGGLSHSVTPMSSPMPLLTPHRQDVLVPVFRAANIYDPLNLLGEDTDDVNDQKARLHQRARKKRYLLKIKHKKQNKAVNVNSNNLSGMSDKNINDNMQCRDVTVCNIKETCTNEMNHSDTNATLGSTNETAANNSDITIKRDSSRETSDSQNFIKPVTNSIETSTSALASKNKSSNKKPEDIPTRASKPKRRKSINLSTSKNVIKYNAKSERYCHGNFNLFSSYKNSHYHDKRLDSLPRDKFLDKEVLEIGCNSGFVSIKLSKDFMAKKVLGVDINEKLVNASRSNLNYFSNLSSRKSTSSQPSLYPEHFSKSFGSMCHPLLNLDLTCHEWTNHVKDEVDDDCLKFPHNIHFKCADYVPTSQLEIKNETPQYDVIVALGVTKYIHLNYGDEGLKRTFQKIYRQLRPGGRFIMQAQRWSTYKKKKRINEETLARYKGIKLLPNTFKQYLISPEVGFSQYINWPVHAASTPHHVNKLQKGFAFITWFFLNFIFNLV</sequence>
<evidence type="ECO:0000256" key="3">
    <source>
        <dbReference type="ARBA" id="ARBA00022679"/>
    </source>
</evidence>
<evidence type="ECO:0000256" key="1">
    <source>
        <dbReference type="ARBA" id="ARBA00008361"/>
    </source>
</evidence>
<organism evidence="10 11">
    <name type="scientific">Helobdella robusta</name>
    <name type="common">Californian leech</name>
    <dbReference type="NCBI Taxonomy" id="6412"/>
    <lineage>
        <taxon>Eukaryota</taxon>
        <taxon>Metazoa</taxon>
        <taxon>Spiralia</taxon>
        <taxon>Lophotrochozoa</taxon>
        <taxon>Annelida</taxon>
        <taxon>Clitellata</taxon>
        <taxon>Hirudinea</taxon>
        <taxon>Rhynchobdellida</taxon>
        <taxon>Glossiphoniidae</taxon>
        <taxon>Helobdella</taxon>
    </lineage>
</organism>
<evidence type="ECO:0000256" key="7">
    <source>
        <dbReference type="SAM" id="MobiDB-lite"/>
    </source>
</evidence>
<dbReference type="EnsemblMetazoa" id="HelroT111074">
    <property type="protein sequence ID" value="HelroP111074"/>
    <property type="gene ID" value="HelroG111074"/>
</dbReference>
<name>T1EF76_HELRO</name>
<feature type="compositionally biased region" description="Low complexity" evidence="7">
    <location>
        <begin position="263"/>
        <end position="273"/>
    </location>
</feature>
<comment type="similarity">
    <text evidence="1 6">Belongs to the methyltransferase superfamily.</text>
</comment>
<dbReference type="CTD" id="20195228"/>
<dbReference type="InterPro" id="IPR010675">
    <property type="entry name" value="Bin3_C"/>
</dbReference>
<dbReference type="GO" id="GO:0040031">
    <property type="term" value="P:snRNA modification"/>
    <property type="evidence" value="ECO:0000318"/>
    <property type="project" value="GO_Central"/>
</dbReference>
<dbReference type="GO" id="GO:0032259">
    <property type="term" value="P:methylation"/>
    <property type="evidence" value="ECO:0007669"/>
    <property type="project" value="UniProtKB-KW"/>
</dbReference>
<evidence type="ECO:0000313" key="11">
    <source>
        <dbReference type="Proteomes" id="UP000015101"/>
    </source>
</evidence>
<dbReference type="PROSITE" id="PS51515">
    <property type="entry name" value="BIN3_SAM"/>
    <property type="match status" value="1"/>
</dbReference>
<dbReference type="Proteomes" id="UP000015101">
    <property type="component" value="Unassembled WGS sequence"/>
</dbReference>
<dbReference type="OrthoDB" id="273070at2759"/>
<evidence type="ECO:0000256" key="5">
    <source>
        <dbReference type="PROSITE-ProRule" id="PRU00848"/>
    </source>
</evidence>
<dbReference type="STRING" id="6412.T1EF76"/>
<feature type="region of interest" description="Disordered" evidence="7">
    <location>
        <begin position="1"/>
        <end position="24"/>
    </location>
</feature>
<dbReference type="GO" id="GO:0017069">
    <property type="term" value="F:snRNA binding"/>
    <property type="evidence" value="ECO:0000318"/>
    <property type="project" value="GO_Central"/>
</dbReference>
<dbReference type="SUPFAM" id="SSF53335">
    <property type="entry name" value="S-adenosyl-L-methionine-dependent methyltransferases"/>
    <property type="match status" value="1"/>
</dbReference>
<dbReference type="HOGENOM" id="CLU_004729_3_3_1"/>
<reference evidence="10" key="3">
    <citation type="submission" date="2015-06" db="UniProtKB">
        <authorList>
            <consortium name="EnsemblMetazoa"/>
        </authorList>
    </citation>
    <scope>IDENTIFICATION</scope>
</reference>
<reference evidence="9 11" key="2">
    <citation type="journal article" date="2013" name="Nature">
        <title>Insights into bilaterian evolution from three spiralian genomes.</title>
        <authorList>
            <person name="Simakov O."/>
            <person name="Marletaz F."/>
            <person name="Cho S.J."/>
            <person name="Edsinger-Gonzales E."/>
            <person name="Havlak P."/>
            <person name="Hellsten U."/>
            <person name="Kuo D.H."/>
            <person name="Larsson T."/>
            <person name="Lv J."/>
            <person name="Arendt D."/>
            <person name="Savage R."/>
            <person name="Osoegawa K."/>
            <person name="de Jong P."/>
            <person name="Grimwood J."/>
            <person name="Chapman J.A."/>
            <person name="Shapiro H."/>
            <person name="Aerts A."/>
            <person name="Otillar R.P."/>
            <person name="Terry A.Y."/>
            <person name="Boore J.L."/>
            <person name="Grigoriev I.V."/>
            <person name="Lindberg D.R."/>
            <person name="Seaver E.C."/>
            <person name="Weisblat D.A."/>
            <person name="Putnam N.H."/>
            <person name="Rokhsar D.S."/>
        </authorList>
    </citation>
    <scope>NUCLEOTIDE SEQUENCE</scope>
</reference>
<dbReference type="OMA" id="TQRIGKR"/>
<feature type="compositionally biased region" description="Polar residues" evidence="7">
    <location>
        <begin position="215"/>
        <end position="237"/>
    </location>
</feature>
<feature type="domain" description="Bin3-type SAM" evidence="8">
    <location>
        <begin position="331"/>
        <end position="583"/>
    </location>
</feature>
<dbReference type="GeneID" id="20195228"/>
<evidence type="ECO:0000313" key="9">
    <source>
        <dbReference type="EMBL" id="ESO05521.1"/>
    </source>
</evidence>
<dbReference type="PANTHER" id="PTHR12315:SF0">
    <property type="entry name" value="7SK SNRNA METHYLPHOSPHATE CAPPING ENZYME"/>
    <property type="match status" value="1"/>
</dbReference>
<keyword evidence="2 6" id="KW-0489">Methyltransferase</keyword>
<dbReference type="Pfam" id="PF06859">
    <property type="entry name" value="Bin3"/>
    <property type="match status" value="1"/>
</dbReference>
<evidence type="ECO:0000256" key="2">
    <source>
        <dbReference type="ARBA" id="ARBA00022603"/>
    </source>
</evidence>
<evidence type="ECO:0000256" key="6">
    <source>
        <dbReference type="RuleBase" id="RU367087"/>
    </source>
</evidence>
<keyword evidence="3 6" id="KW-0808">Transferase</keyword>
<dbReference type="PANTHER" id="PTHR12315">
    <property type="entry name" value="BICOID-INTERACTING PROTEIN RELATED"/>
    <property type="match status" value="1"/>
</dbReference>
<keyword evidence="11" id="KW-1185">Reference proteome</keyword>
<dbReference type="eggNOG" id="KOG2899">
    <property type="taxonomic scope" value="Eukaryota"/>
</dbReference>
<dbReference type="EMBL" id="AMQM01003819">
    <property type="status" value="NOT_ANNOTATED_CDS"/>
    <property type="molecule type" value="Genomic_DNA"/>
</dbReference>
<evidence type="ECO:0000313" key="10">
    <source>
        <dbReference type="EnsemblMetazoa" id="HelroP111074"/>
    </source>
</evidence>
<accession>T1EF76</accession>
<dbReference type="InterPro" id="IPR029063">
    <property type="entry name" value="SAM-dependent_MTases_sf"/>
</dbReference>
<dbReference type="InParanoid" id="T1EF76"/>
<dbReference type="EMBL" id="KB096325">
    <property type="protein sequence ID" value="ESO05521.1"/>
    <property type="molecule type" value="Genomic_DNA"/>
</dbReference>
<dbReference type="RefSeq" id="XP_009016154.1">
    <property type="nucleotide sequence ID" value="XM_009017906.1"/>
</dbReference>
<dbReference type="InterPro" id="IPR039772">
    <property type="entry name" value="Bin3-like"/>
</dbReference>
<dbReference type="CDD" id="cd02440">
    <property type="entry name" value="AdoMet_MTases"/>
    <property type="match status" value="1"/>
</dbReference>
<keyword evidence="4 5" id="KW-0949">S-adenosyl-L-methionine</keyword>
<dbReference type="GO" id="GO:0008173">
    <property type="term" value="F:RNA methyltransferase activity"/>
    <property type="evidence" value="ECO:0000318"/>
    <property type="project" value="GO_Central"/>
</dbReference>
<feature type="region of interest" description="Disordered" evidence="7">
    <location>
        <begin position="215"/>
        <end position="298"/>
    </location>
</feature>
<feature type="compositionally biased region" description="Basic and acidic residues" evidence="7">
    <location>
        <begin position="238"/>
        <end position="248"/>
    </location>
</feature>
<gene>
    <name evidence="10" type="primary">20195228</name>
    <name evidence="9" type="ORF">HELRODRAFT_111074</name>
</gene>
<dbReference type="AlphaFoldDB" id="T1EF76"/>
<reference evidence="11" key="1">
    <citation type="submission" date="2012-12" db="EMBL/GenBank/DDBJ databases">
        <authorList>
            <person name="Hellsten U."/>
            <person name="Grimwood J."/>
            <person name="Chapman J.A."/>
            <person name="Shapiro H."/>
            <person name="Aerts A."/>
            <person name="Otillar R.P."/>
            <person name="Terry A.Y."/>
            <person name="Boore J.L."/>
            <person name="Simakov O."/>
            <person name="Marletaz F."/>
            <person name="Cho S.-J."/>
            <person name="Edsinger-Gonzales E."/>
            <person name="Havlak P."/>
            <person name="Kuo D.-H."/>
            <person name="Larsson T."/>
            <person name="Lv J."/>
            <person name="Arendt D."/>
            <person name="Savage R."/>
            <person name="Osoegawa K."/>
            <person name="de Jong P."/>
            <person name="Lindberg D.R."/>
            <person name="Seaver E.C."/>
            <person name="Weisblat D.A."/>
            <person name="Putnam N.H."/>
            <person name="Grigoriev I.V."/>
            <person name="Rokhsar D.S."/>
        </authorList>
    </citation>
    <scope>NUCLEOTIDE SEQUENCE</scope>
</reference>
<dbReference type="KEGG" id="hro:HELRODRAFT_111074"/>
<protein>
    <recommendedName>
        <fullName evidence="6">RNA methyltransferase</fullName>
        <ecNumber evidence="6">2.1.1.-</ecNumber>
    </recommendedName>
</protein>
<dbReference type="InterPro" id="IPR024160">
    <property type="entry name" value="BIN3_SAM-bd_dom"/>
</dbReference>
<proteinExistence type="inferred from homology"/>
<evidence type="ECO:0000259" key="8">
    <source>
        <dbReference type="PROSITE" id="PS51515"/>
    </source>
</evidence>